<protein>
    <submittedName>
        <fullName evidence="2">Uncharacterized protein</fullName>
    </submittedName>
</protein>
<evidence type="ECO:0000256" key="1">
    <source>
        <dbReference type="SAM" id="Phobius"/>
    </source>
</evidence>
<gene>
    <name evidence="2" type="ORF">ENQ87_08625</name>
</gene>
<dbReference type="AlphaFoldDB" id="A0A831UDE6"/>
<dbReference type="EMBL" id="DSOV01000039">
    <property type="protein sequence ID" value="HEN42427.1"/>
    <property type="molecule type" value="Genomic_DNA"/>
</dbReference>
<name>A0A831UDE6_GEOME</name>
<keyword evidence="1" id="KW-0472">Membrane</keyword>
<proteinExistence type="predicted"/>
<feature type="transmembrane region" description="Helical" evidence="1">
    <location>
        <begin position="35"/>
        <end position="58"/>
    </location>
</feature>
<comment type="caution">
    <text evidence="2">The sequence shown here is derived from an EMBL/GenBank/DDBJ whole genome shotgun (WGS) entry which is preliminary data.</text>
</comment>
<evidence type="ECO:0000313" key="2">
    <source>
        <dbReference type="EMBL" id="HEN42427.1"/>
    </source>
</evidence>
<reference evidence="2" key="1">
    <citation type="journal article" date="2020" name="mSystems">
        <title>Genome- and Community-Level Interaction Insights into Carbon Utilization and Element Cycling Functions of Hydrothermarchaeota in Hydrothermal Sediment.</title>
        <authorList>
            <person name="Zhou Z."/>
            <person name="Liu Y."/>
            <person name="Xu W."/>
            <person name="Pan J."/>
            <person name="Luo Z.H."/>
            <person name="Li M."/>
        </authorList>
    </citation>
    <scope>NUCLEOTIDE SEQUENCE [LARGE SCALE GENOMIC DNA]</scope>
    <source>
        <strain evidence="2">SpSt-349</strain>
    </source>
</reference>
<organism evidence="2">
    <name type="scientific">Geobacter metallireducens</name>
    <dbReference type="NCBI Taxonomy" id="28232"/>
    <lineage>
        <taxon>Bacteria</taxon>
        <taxon>Pseudomonadati</taxon>
        <taxon>Thermodesulfobacteriota</taxon>
        <taxon>Desulfuromonadia</taxon>
        <taxon>Geobacterales</taxon>
        <taxon>Geobacteraceae</taxon>
        <taxon>Geobacter</taxon>
    </lineage>
</organism>
<keyword evidence="1" id="KW-0812">Transmembrane</keyword>
<keyword evidence="1" id="KW-1133">Transmembrane helix</keyword>
<accession>A0A831UDE6</accession>
<sequence length="59" mass="6065">MPLLALVLVAIGFLAVVWGLPAAHRLARPWDILAAVAALCGLIAMLLGTLLAVVPGFFG</sequence>